<dbReference type="RefSeq" id="WP_186742800.1">
    <property type="nucleotide sequence ID" value="NZ_CP060394.1"/>
</dbReference>
<sequence length="293" mass="33118">MIYAHAGVIVAAILAVTPLLLFGFAGERCVAAASRQPLVLQLLLPAVLVIPYLLVCWPIHRLRLGWLALYLLLPVSVSVLLMVTAKIDPQKRGHALDFLVLLILGLAVDLRWFEAAWPHALVALNKLLLLDAGLYGFMVIRQLDGVGLDLRWRITDWKTGLRELLFYMPIAIPLGLAIGFLHLHRHVERAWLLPAIWLFTYLLIALPEEIFFRGWMQNLIERRIGRTASLTVTAILFGLSHFNKRTAHFNWRYVLLAAIAGVFYGRAWRSDRRIAASSITHACVDTLWGALLR</sequence>
<dbReference type="GO" id="GO:0004175">
    <property type="term" value="F:endopeptidase activity"/>
    <property type="evidence" value="ECO:0007669"/>
    <property type="project" value="UniProtKB-ARBA"/>
</dbReference>
<keyword evidence="1" id="KW-1133">Transmembrane helix</keyword>
<dbReference type="AlphaFoldDB" id="A0A7G8BH22"/>
<feature type="transmembrane region" description="Helical" evidence="1">
    <location>
        <begin position="6"/>
        <end position="26"/>
    </location>
</feature>
<dbReference type="Pfam" id="PF02517">
    <property type="entry name" value="Rce1-like"/>
    <property type="match status" value="1"/>
</dbReference>
<keyword evidence="3" id="KW-0645">Protease</keyword>
<feature type="transmembrane region" description="Helical" evidence="1">
    <location>
        <begin position="190"/>
        <end position="212"/>
    </location>
</feature>
<feature type="transmembrane region" description="Helical" evidence="1">
    <location>
        <begin position="249"/>
        <end position="268"/>
    </location>
</feature>
<dbReference type="EMBL" id="CP060394">
    <property type="protein sequence ID" value="QNI31842.1"/>
    <property type="molecule type" value="Genomic_DNA"/>
</dbReference>
<dbReference type="KEGG" id="adin:H7849_22860"/>
<dbReference type="GO" id="GO:0080120">
    <property type="term" value="P:CAAX-box protein maturation"/>
    <property type="evidence" value="ECO:0007669"/>
    <property type="project" value="UniProtKB-ARBA"/>
</dbReference>
<reference evidence="3 4" key="1">
    <citation type="submission" date="2020-08" db="EMBL/GenBank/DDBJ databases">
        <title>Edaphobacter telluris sp. nov. and Acidobacterium dinghuensis sp. nov., two acidobacteria isolated from forest soil.</title>
        <authorList>
            <person name="Fu J."/>
            <person name="Qiu L."/>
        </authorList>
    </citation>
    <scope>NUCLEOTIDE SEQUENCE [LARGE SCALE GENOMIC DNA]</scope>
    <source>
        <strain evidence="3">4Y35</strain>
    </source>
</reference>
<evidence type="ECO:0000259" key="2">
    <source>
        <dbReference type="Pfam" id="PF02517"/>
    </source>
</evidence>
<accession>A0A7G8BH22</accession>
<gene>
    <name evidence="3" type="ORF">H7849_22860</name>
</gene>
<feature type="transmembrane region" description="Helical" evidence="1">
    <location>
        <begin position="38"/>
        <end position="60"/>
    </location>
</feature>
<proteinExistence type="predicted"/>
<dbReference type="InterPro" id="IPR003675">
    <property type="entry name" value="Rce1/LyrA-like_dom"/>
</dbReference>
<feature type="transmembrane region" description="Helical" evidence="1">
    <location>
        <begin position="164"/>
        <end position="184"/>
    </location>
</feature>
<evidence type="ECO:0000313" key="4">
    <source>
        <dbReference type="Proteomes" id="UP000515312"/>
    </source>
</evidence>
<name>A0A7G8BH22_9BACT</name>
<dbReference type="GO" id="GO:0008237">
    <property type="term" value="F:metallopeptidase activity"/>
    <property type="evidence" value="ECO:0007669"/>
    <property type="project" value="UniProtKB-KW"/>
</dbReference>
<evidence type="ECO:0000256" key="1">
    <source>
        <dbReference type="SAM" id="Phobius"/>
    </source>
</evidence>
<keyword evidence="1" id="KW-0472">Membrane</keyword>
<protein>
    <submittedName>
        <fullName evidence="3">CPBP family intramembrane metalloprotease</fullName>
    </submittedName>
</protein>
<dbReference type="GO" id="GO:0006508">
    <property type="term" value="P:proteolysis"/>
    <property type="evidence" value="ECO:0007669"/>
    <property type="project" value="UniProtKB-KW"/>
</dbReference>
<evidence type="ECO:0000313" key="3">
    <source>
        <dbReference type="EMBL" id="QNI31842.1"/>
    </source>
</evidence>
<keyword evidence="3" id="KW-0378">Hydrolase</keyword>
<feature type="domain" description="CAAX prenyl protease 2/Lysostaphin resistance protein A-like" evidence="2">
    <location>
        <begin position="192"/>
        <end position="286"/>
    </location>
</feature>
<keyword evidence="1" id="KW-0812">Transmembrane</keyword>
<dbReference type="Proteomes" id="UP000515312">
    <property type="component" value="Chromosome"/>
</dbReference>
<feature type="transmembrane region" description="Helical" evidence="1">
    <location>
        <begin position="66"/>
        <end position="83"/>
    </location>
</feature>
<organism evidence="3 4">
    <name type="scientific">Alloacidobacterium dinghuense</name>
    <dbReference type="NCBI Taxonomy" id="2763107"/>
    <lineage>
        <taxon>Bacteria</taxon>
        <taxon>Pseudomonadati</taxon>
        <taxon>Acidobacteriota</taxon>
        <taxon>Terriglobia</taxon>
        <taxon>Terriglobales</taxon>
        <taxon>Acidobacteriaceae</taxon>
        <taxon>Alloacidobacterium</taxon>
    </lineage>
</organism>
<keyword evidence="4" id="KW-1185">Reference proteome</keyword>
<keyword evidence="3" id="KW-0482">Metalloprotease</keyword>
<feature type="transmembrane region" description="Helical" evidence="1">
    <location>
        <begin position="95"/>
        <end position="113"/>
    </location>
</feature>